<accession>A0A0A9D0W8</accession>
<reference evidence="1" key="1">
    <citation type="submission" date="2014-09" db="EMBL/GenBank/DDBJ databases">
        <authorList>
            <person name="Magalhaes I.L.F."/>
            <person name="Oliveira U."/>
            <person name="Santos F.R."/>
            <person name="Vidigal T.H.D.A."/>
            <person name="Brescovit A.D."/>
            <person name="Santos A.J."/>
        </authorList>
    </citation>
    <scope>NUCLEOTIDE SEQUENCE</scope>
    <source>
        <tissue evidence="1">Shoot tissue taken approximately 20 cm above the soil surface</tissue>
    </source>
</reference>
<dbReference type="EMBL" id="GBRH01216414">
    <property type="protein sequence ID" value="JAD81481.1"/>
    <property type="molecule type" value="Transcribed_RNA"/>
</dbReference>
<dbReference type="AlphaFoldDB" id="A0A0A9D0W8"/>
<reference evidence="1" key="2">
    <citation type="journal article" date="2015" name="Data Brief">
        <title>Shoot transcriptome of the giant reed, Arundo donax.</title>
        <authorList>
            <person name="Barrero R.A."/>
            <person name="Guerrero F.D."/>
            <person name="Moolhuijzen P."/>
            <person name="Goolsby J.A."/>
            <person name="Tidwell J."/>
            <person name="Bellgard S.E."/>
            <person name="Bellgard M.I."/>
        </authorList>
    </citation>
    <scope>NUCLEOTIDE SEQUENCE</scope>
    <source>
        <tissue evidence="1">Shoot tissue taken approximately 20 cm above the soil surface</tissue>
    </source>
</reference>
<organism evidence="1">
    <name type="scientific">Arundo donax</name>
    <name type="common">Giant reed</name>
    <name type="synonym">Donax arundinaceus</name>
    <dbReference type="NCBI Taxonomy" id="35708"/>
    <lineage>
        <taxon>Eukaryota</taxon>
        <taxon>Viridiplantae</taxon>
        <taxon>Streptophyta</taxon>
        <taxon>Embryophyta</taxon>
        <taxon>Tracheophyta</taxon>
        <taxon>Spermatophyta</taxon>
        <taxon>Magnoliopsida</taxon>
        <taxon>Liliopsida</taxon>
        <taxon>Poales</taxon>
        <taxon>Poaceae</taxon>
        <taxon>PACMAD clade</taxon>
        <taxon>Arundinoideae</taxon>
        <taxon>Arundineae</taxon>
        <taxon>Arundo</taxon>
    </lineage>
</organism>
<protein>
    <submittedName>
        <fullName evidence="1">Uncharacterized protein</fullName>
    </submittedName>
</protein>
<sequence length="105" mass="11907">MLQTRKIVAEANRICQLLCTLQDQRQQLSLYAKKYCWVAAASHCFKTTGFSPPFASGQAWKSNFIEGEKADPSIINMTIFQRNAPEIIFHGFQFNPRGRLTPAPD</sequence>
<evidence type="ECO:0000313" key="1">
    <source>
        <dbReference type="EMBL" id="JAD81481.1"/>
    </source>
</evidence>
<name>A0A0A9D0W8_ARUDO</name>
<proteinExistence type="predicted"/>